<feature type="domain" description="FecR protein" evidence="2">
    <location>
        <begin position="191"/>
        <end position="291"/>
    </location>
</feature>
<comment type="caution">
    <text evidence="4">The sequence shown here is derived from an EMBL/GenBank/DDBJ whole genome shotgun (WGS) entry which is preliminary data.</text>
</comment>
<evidence type="ECO:0000313" key="4">
    <source>
        <dbReference type="EMBL" id="GAO42724.1"/>
    </source>
</evidence>
<protein>
    <submittedName>
        <fullName evidence="4">Putative anti-sigma factor</fullName>
    </submittedName>
</protein>
<gene>
    <name evidence="4" type="ORF">FPE01S_01_17410</name>
</gene>
<dbReference type="AlphaFoldDB" id="A0A0E9MYQ3"/>
<evidence type="ECO:0000256" key="1">
    <source>
        <dbReference type="SAM" id="Phobius"/>
    </source>
</evidence>
<dbReference type="Gene3D" id="3.55.50.30">
    <property type="match status" value="1"/>
</dbReference>
<keyword evidence="5" id="KW-1185">Reference proteome</keyword>
<dbReference type="Pfam" id="PF04773">
    <property type="entry name" value="FecR"/>
    <property type="match status" value="1"/>
</dbReference>
<evidence type="ECO:0000259" key="2">
    <source>
        <dbReference type="Pfam" id="PF04773"/>
    </source>
</evidence>
<sequence>MPPKERLLQLLKQYAGNTASEADIKEMLQLLKQDAGDESLEAFITTLRQETATETMHQQVDWEKMWSAISETAIEPALHQPVTPVRKLYGWRVAAAAIILITIGSFWWLNQRQQTIPAATPPITIKEAEKEIQPGGDRAILTLADGSQILLDSSADGKLATQGNSEVVKLANGQLAYKGTGRISNVVLYNTMSTPRGGQYRLILPDGSKVWLNATSSIRYPTSFEGGVRKVEITGEAYFEVAKDALHPFSVAVHRNNGNAQEVEVLGTHFNINAYNDESTTNTTLLEGSVKVKTTAGNALLLPDQQAQLDENGKLKINSSVNIAEVMAWKDGYFIFREADIKTIMRQVMRWYDVEVKYEGDIPARYFTADISMNKTLQGVLKILELSNIHFRLEGRTIIVTS</sequence>
<dbReference type="STRING" id="1220578.FPE01S_01_17410"/>
<dbReference type="Gene3D" id="2.60.120.1440">
    <property type="match status" value="1"/>
</dbReference>
<keyword evidence="1" id="KW-0812">Transmembrane</keyword>
<reference evidence="4 5" key="1">
    <citation type="submission" date="2015-04" db="EMBL/GenBank/DDBJ databases">
        <title>Whole genome shotgun sequence of Flavihumibacter petaseus NBRC 106054.</title>
        <authorList>
            <person name="Miyazawa S."/>
            <person name="Hosoyama A."/>
            <person name="Hashimoto M."/>
            <person name="Noguchi M."/>
            <person name="Tsuchikane K."/>
            <person name="Ohji S."/>
            <person name="Yamazoe A."/>
            <person name="Ichikawa N."/>
            <person name="Kimura A."/>
            <person name="Fujita N."/>
        </authorList>
    </citation>
    <scope>NUCLEOTIDE SEQUENCE [LARGE SCALE GENOMIC DNA]</scope>
    <source>
        <strain evidence="4 5">NBRC 106054</strain>
    </source>
</reference>
<name>A0A0E9MYQ3_9BACT</name>
<dbReference type="Proteomes" id="UP000033121">
    <property type="component" value="Unassembled WGS sequence"/>
</dbReference>
<organism evidence="4 5">
    <name type="scientific">Flavihumibacter petaseus NBRC 106054</name>
    <dbReference type="NCBI Taxonomy" id="1220578"/>
    <lineage>
        <taxon>Bacteria</taxon>
        <taxon>Pseudomonadati</taxon>
        <taxon>Bacteroidota</taxon>
        <taxon>Chitinophagia</taxon>
        <taxon>Chitinophagales</taxon>
        <taxon>Chitinophagaceae</taxon>
        <taxon>Flavihumibacter</taxon>
    </lineage>
</organism>
<accession>A0A0E9MYQ3</accession>
<dbReference type="OrthoDB" id="622631at2"/>
<feature type="domain" description="Protein FecR C-terminal" evidence="3">
    <location>
        <begin position="333"/>
        <end position="400"/>
    </location>
</feature>
<dbReference type="InterPro" id="IPR006860">
    <property type="entry name" value="FecR"/>
</dbReference>
<evidence type="ECO:0000313" key="5">
    <source>
        <dbReference type="Proteomes" id="UP000033121"/>
    </source>
</evidence>
<keyword evidence="1" id="KW-1133">Transmembrane helix</keyword>
<dbReference type="EMBL" id="BBWV01000001">
    <property type="protein sequence ID" value="GAO42724.1"/>
    <property type="molecule type" value="Genomic_DNA"/>
</dbReference>
<evidence type="ECO:0000259" key="3">
    <source>
        <dbReference type="Pfam" id="PF16344"/>
    </source>
</evidence>
<proteinExistence type="predicted"/>
<keyword evidence="1" id="KW-0472">Membrane</keyword>
<dbReference type="PANTHER" id="PTHR30273:SF2">
    <property type="entry name" value="PROTEIN FECR"/>
    <property type="match status" value="1"/>
</dbReference>
<dbReference type="RefSeq" id="WP_046368354.1">
    <property type="nucleotide sequence ID" value="NZ_BBWV01000001.1"/>
</dbReference>
<dbReference type="InterPro" id="IPR012373">
    <property type="entry name" value="Ferrdict_sens_TM"/>
</dbReference>
<feature type="transmembrane region" description="Helical" evidence="1">
    <location>
        <begin position="89"/>
        <end position="109"/>
    </location>
</feature>
<dbReference type="InterPro" id="IPR032508">
    <property type="entry name" value="FecR_C"/>
</dbReference>
<dbReference type="PANTHER" id="PTHR30273">
    <property type="entry name" value="PERIPLASMIC SIGNAL SENSOR AND SIGMA FACTOR ACTIVATOR FECR-RELATED"/>
    <property type="match status" value="1"/>
</dbReference>
<dbReference type="Pfam" id="PF16344">
    <property type="entry name" value="FecR_C"/>
    <property type="match status" value="1"/>
</dbReference>
<dbReference type="GO" id="GO:0016989">
    <property type="term" value="F:sigma factor antagonist activity"/>
    <property type="evidence" value="ECO:0007669"/>
    <property type="project" value="TreeGrafter"/>
</dbReference>